<dbReference type="SUPFAM" id="SSF63411">
    <property type="entry name" value="LuxS/MPP-like metallohydrolase"/>
    <property type="match status" value="2"/>
</dbReference>
<dbReference type="RefSeq" id="WP_123663197.1">
    <property type="nucleotide sequence ID" value="NZ_RARA01000025.1"/>
</dbReference>
<dbReference type="Gene3D" id="3.30.830.10">
    <property type="entry name" value="Metalloenzyme, LuxS/M16 peptidase-like"/>
    <property type="match status" value="2"/>
</dbReference>
<keyword evidence="5" id="KW-0482">Metalloprotease</keyword>
<evidence type="ECO:0000256" key="4">
    <source>
        <dbReference type="ARBA" id="ARBA00022833"/>
    </source>
</evidence>
<dbReference type="InterPro" id="IPR007863">
    <property type="entry name" value="Peptidase_M16_C"/>
</dbReference>
<evidence type="ECO:0000256" key="3">
    <source>
        <dbReference type="ARBA" id="ARBA00022801"/>
    </source>
</evidence>
<protein>
    <submittedName>
        <fullName evidence="8">Insulinase family protein</fullName>
    </submittedName>
</protein>
<evidence type="ECO:0000259" key="7">
    <source>
        <dbReference type="Pfam" id="PF05193"/>
    </source>
</evidence>
<dbReference type="OrthoDB" id="9811314at2"/>
<evidence type="ECO:0000256" key="2">
    <source>
        <dbReference type="ARBA" id="ARBA00022670"/>
    </source>
</evidence>
<accession>A0A3N2QBT0</accession>
<proteinExistence type="inferred from homology"/>
<name>A0A3N2QBT0_9BACT</name>
<evidence type="ECO:0000256" key="5">
    <source>
        <dbReference type="ARBA" id="ARBA00023049"/>
    </source>
</evidence>
<keyword evidence="3" id="KW-0378">Hydrolase</keyword>
<evidence type="ECO:0000313" key="9">
    <source>
        <dbReference type="Proteomes" id="UP000270927"/>
    </source>
</evidence>
<reference evidence="8 9" key="1">
    <citation type="submission" date="2018-09" db="EMBL/GenBank/DDBJ databases">
        <title>Comparative Genomics of Wolbachia-Cardinium Dual Endosymbiosis in a Plant-Parasitic Nematode.</title>
        <authorList>
            <person name="Brown A.M.V."/>
            <person name="Wasala S.K."/>
            <person name="Howe D.K."/>
            <person name="Peetz A.B."/>
            <person name="Zasada I.A."/>
            <person name="Denver D.R."/>
        </authorList>
    </citation>
    <scope>NUCLEOTIDE SEQUENCE [LARGE SCALE GENOMIC DNA]</scope>
    <source>
        <strain evidence="8 9">Pp_1</strain>
    </source>
</reference>
<keyword evidence="9" id="KW-1185">Reference proteome</keyword>
<dbReference type="PANTHER" id="PTHR43690">
    <property type="entry name" value="NARDILYSIN"/>
    <property type="match status" value="1"/>
</dbReference>
<dbReference type="GO" id="GO:0008237">
    <property type="term" value="F:metallopeptidase activity"/>
    <property type="evidence" value="ECO:0007669"/>
    <property type="project" value="UniProtKB-KW"/>
</dbReference>
<dbReference type="AlphaFoldDB" id="A0A3N2QBT0"/>
<dbReference type="EMBL" id="RARA01000025">
    <property type="protein sequence ID" value="ROT47264.1"/>
    <property type="molecule type" value="Genomic_DNA"/>
</dbReference>
<comment type="similarity">
    <text evidence="1">Belongs to the peptidase M16 family.</text>
</comment>
<dbReference type="GO" id="GO:0046872">
    <property type="term" value="F:metal ion binding"/>
    <property type="evidence" value="ECO:0007669"/>
    <property type="project" value="InterPro"/>
</dbReference>
<evidence type="ECO:0000256" key="1">
    <source>
        <dbReference type="ARBA" id="ARBA00007261"/>
    </source>
</evidence>
<dbReference type="InterPro" id="IPR050626">
    <property type="entry name" value="Peptidase_M16"/>
</dbReference>
<dbReference type="Pfam" id="PF05193">
    <property type="entry name" value="Peptidase_M16_C"/>
    <property type="match status" value="1"/>
</dbReference>
<dbReference type="InterPro" id="IPR011765">
    <property type="entry name" value="Pept_M16_N"/>
</dbReference>
<feature type="domain" description="Peptidase M16 C-terminal" evidence="7">
    <location>
        <begin position="168"/>
        <end position="342"/>
    </location>
</feature>
<evidence type="ECO:0000313" key="8">
    <source>
        <dbReference type="EMBL" id="ROT47264.1"/>
    </source>
</evidence>
<gene>
    <name evidence="8" type="ORF">EDM02_03890</name>
</gene>
<sequence length="420" mass="47528">MIHFEKFTLTNGLQVIVHEDAASHIAVVNVIYNVGSRDEHASKTGFAHLFEHLMFGGSCNIPSYDTPLQQVGGYNNAYTTTDFTNYYCALPAVNLETSFWLESDRMLGLAFDEKSFAVQQKVVIEEFKEHCLNKPYGDAWHHLTDMAYTTHPYRWPTIGKMVSHIENATMEDVKSFFYQFYRSNNAILVVAGKVKQQEVAQLCKKWFEPIPAGVPYYRSLPQEPDQLINRRKVVEGDVPFNMLYKAYHMPGQGMPGYYPAEVLSNILSEGKSALLHAHLVEDQELYTRIDSYSTESFDPGLLVISGSLTNGVQFEEAENALLEVLQKIATTTAIELEKAKNQIEAQLVFAQIHLINRAQDLAIATLLGDTDLVNKKIAYIRQVTLEEVKAIAQMILKEQNCVTLHYQAKELKHKPTGLQI</sequence>
<organism evidence="8 9">
    <name type="scientific">Candidatus Cardinium hertigii</name>
    <dbReference type="NCBI Taxonomy" id="247481"/>
    <lineage>
        <taxon>Bacteria</taxon>
        <taxon>Pseudomonadati</taxon>
        <taxon>Bacteroidota</taxon>
        <taxon>Cytophagia</taxon>
        <taxon>Cytophagales</taxon>
        <taxon>Amoebophilaceae</taxon>
        <taxon>Candidatus Cardinium</taxon>
    </lineage>
</organism>
<keyword evidence="4" id="KW-0862">Zinc</keyword>
<dbReference type="PANTHER" id="PTHR43690:SF17">
    <property type="entry name" value="PROTEIN YHJJ"/>
    <property type="match status" value="1"/>
</dbReference>
<evidence type="ECO:0000259" key="6">
    <source>
        <dbReference type="Pfam" id="PF00675"/>
    </source>
</evidence>
<dbReference type="Pfam" id="PF00675">
    <property type="entry name" value="Peptidase_M16"/>
    <property type="match status" value="1"/>
</dbReference>
<dbReference type="Proteomes" id="UP000270927">
    <property type="component" value="Unassembled WGS sequence"/>
</dbReference>
<dbReference type="GO" id="GO:0006508">
    <property type="term" value="P:proteolysis"/>
    <property type="evidence" value="ECO:0007669"/>
    <property type="project" value="UniProtKB-KW"/>
</dbReference>
<keyword evidence="2" id="KW-0645">Protease</keyword>
<dbReference type="InterPro" id="IPR011249">
    <property type="entry name" value="Metalloenz_LuxS/M16"/>
</dbReference>
<comment type="caution">
    <text evidence="8">The sequence shown here is derived from an EMBL/GenBank/DDBJ whole genome shotgun (WGS) entry which is preliminary data.</text>
</comment>
<feature type="domain" description="Peptidase M16 N-terminal" evidence="6">
    <location>
        <begin position="15"/>
        <end position="131"/>
    </location>
</feature>